<dbReference type="RefSeq" id="WP_127072778.1">
    <property type="nucleotide sequence ID" value="NZ_BMKB01000002.1"/>
</dbReference>
<dbReference type="Pfam" id="PF10592">
    <property type="entry name" value="AIPR"/>
    <property type="match status" value="1"/>
</dbReference>
<evidence type="ECO:0000259" key="1">
    <source>
        <dbReference type="Pfam" id="PF10592"/>
    </source>
</evidence>
<evidence type="ECO:0000313" key="3">
    <source>
        <dbReference type="Proteomes" id="UP000596977"/>
    </source>
</evidence>
<keyword evidence="3" id="KW-1185">Reference proteome</keyword>
<protein>
    <recommendedName>
        <fullName evidence="1">Abortive phage infection protein C-terminal domain-containing protein</fullName>
    </recommendedName>
</protein>
<gene>
    <name evidence="2" type="ORF">GCM10011499_12860</name>
</gene>
<comment type="caution">
    <text evidence="2">The sequence shown here is derived from an EMBL/GenBank/DDBJ whole genome shotgun (WGS) entry which is preliminary data.</text>
</comment>
<reference evidence="2 3" key="1">
    <citation type="journal article" date="2014" name="Int. J. Syst. Evol. Microbiol.">
        <title>Complete genome sequence of Corynebacterium casei LMG S-19264T (=DSM 44701T), isolated from a smear-ripened cheese.</title>
        <authorList>
            <consortium name="US DOE Joint Genome Institute (JGI-PGF)"/>
            <person name="Walter F."/>
            <person name="Albersmeier A."/>
            <person name="Kalinowski J."/>
            <person name="Ruckert C."/>
        </authorList>
    </citation>
    <scope>NUCLEOTIDE SEQUENCE [LARGE SCALE GENOMIC DNA]</scope>
    <source>
        <strain evidence="2 3">CGMCC 1.15896</strain>
    </source>
</reference>
<name>A0A916R9Z8_9HYPH</name>
<organism evidence="2 3">
    <name type="scientific">Pelagibacterium lentulum</name>
    <dbReference type="NCBI Taxonomy" id="2029865"/>
    <lineage>
        <taxon>Bacteria</taxon>
        <taxon>Pseudomonadati</taxon>
        <taxon>Pseudomonadota</taxon>
        <taxon>Alphaproteobacteria</taxon>
        <taxon>Hyphomicrobiales</taxon>
        <taxon>Devosiaceae</taxon>
        <taxon>Pelagibacterium</taxon>
    </lineage>
</organism>
<evidence type="ECO:0000313" key="2">
    <source>
        <dbReference type="EMBL" id="GGA44620.1"/>
    </source>
</evidence>
<accession>A0A916R9Z8</accession>
<proteinExistence type="predicted"/>
<dbReference type="AlphaFoldDB" id="A0A916R9Z8"/>
<dbReference type="Proteomes" id="UP000596977">
    <property type="component" value="Unassembled WGS sequence"/>
</dbReference>
<dbReference type="OrthoDB" id="7799384at2"/>
<feature type="domain" description="Abortive phage infection protein C-terminal" evidence="1">
    <location>
        <begin position="44"/>
        <end position="357"/>
    </location>
</feature>
<sequence length="408" mass="46130">MTAKPYRFDVTEARSFSHAVFPSVTKHTFFLQASKLPLGLPAGANAREAVGMNRRVYKDVTESLRANEAYPGSFDLMNLGIMIIADEVKVVGKKSFDVLIHDEDGIVNGAHTARIIESCIDDGTVNPDQYVEVKIITGIDKVGFDDLKADIAKGQNTGIGVKDQSIYNTQGIFDGLKSRIQNEPWAKNVAWRESDVGNHDVRDLISILEAINVIDFPNSGTAHPIHAYEKWSVPLQRYADDFKKNDMTPTKRKYAALEPLLVEALELYDRIRHDFREVYNEHISSGAGRMRIVEEAPVRRKTFDFPFSHQKSSKYRLTKGAAFPILAGFRNFVEYDPKTNTAKWVGGFSNVRNMWLEIAPELVRETAAATREIGRTPDLIGKSRNHWASIHRLVENRLLRLKLKEMQN</sequence>
<dbReference type="EMBL" id="BMKB01000002">
    <property type="protein sequence ID" value="GGA44620.1"/>
    <property type="molecule type" value="Genomic_DNA"/>
</dbReference>
<dbReference type="InterPro" id="IPR018891">
    <property type="entry name" value="AIPR_C"/>
</dbReference>